<name>A0A9Q0LCW1_ANAIG</name>
<keyword evidence="1" id="KW-0175">Coiled coil</keyword>
<protein>
    <submittedName>
        <fullName evidence="2">Myosin heavy chain non-muscle</fullName>
    </submittedName>
</protein>
<feature type="coiled-coil region" evidence="1">
    <location>
        <begin position="37"/>
        <end position="75"/>
    </location>
</feature>
<feature type="coiled-coil region" evidence="1">
    <location>
        <begin position="114"/>
        <end position="184"/>
    </location>
</feature>
<organism evidence="2 3">
    <name type="scientific">Anaeramoeba ignava</name>
    <name type="common">Anaerobic marine amoeba</name>
    <dbReference type="NCBI Taxonomy" id="1746090"/>
    <lineage>
        <taxon>Eukaryota</taxon>
        <taxon>Metamonada</taxon>
        <taxon>Anaeramoebidae</taxon>
        <taxon>Anaeramoeba</taxon>
    </lineage>
</organism>
<keyword evidence="3" id="KW-1185">Reference proteome</keyword>
<proteinExistence type="predicted"/>
<evidence type="ECO:0000313" key="3">
    <source>
        <dbReference type="Proteomes" id="UP001149090"/>
    </source>
</evidence>
<evidence type="ECO:0000313" key="2">
    <source>
        <dbReference type="EMBL" id="KAJ5070552.1"/>
    </source>
</evidence>
<comment type="caution">
    <text evidence="2">The sequence shown here is derived from an EMBL/GenBank/DDBJ whole genome shotgun (WGS) entry which is preliminary data.</text>
</comment>
<evidence type="ECO:0000256" key="1">
    <source>
        <dbReference type="SAM" id="Coils"/>
    </source>
</evidence>
<dbReference type="AlphaFoldDB" id="A0A9Q0LCW1"/>
<sequence>MNEIQNLNENSNLFDIQNQIEECKEKLVKELKIRNPLKKKQQQLAQSINKLQKEIKTKDETISKSSKENEDLKKQIGRFKKMHEEEFEEDLTKNKKKKKKKKYQKNKIKDDIDIQQLFDQLNQKVNRVSEKKQRLQDEMKEIEQKYPQKISILEKQIMELKSTVQKKEKEFKELVTQENNLKANQFSTMNENQTLKSKNEALELQFPILNENTKKTLIELENEIKNFESKISSGKNTISLMAPKLLEFKQEIDQENIKEKCFEAKIQNRHKNYDSCLINLKMDSQEKRMQFRVFSTKSEKEPLFDRLAVQEPQEIDSIDSNSWIKDNFVIKLKSGKAIQFYSNNAEEIINSFKKFEKELKYK</sequence>
<feature type="coiled-coil region" evidence="1">
    <location>
        <begin position="210"/>
        <end position="237"/>
    </location>
</feature>
<dbReference type="EMBL" id="JAPDFW010000094">
    <property type="protein sequence ID" value="KAJ5070552.1"/>
    <property type="molecule type" value="Genomic_DNA"/>
</dbReference>
<dbReference type="Proteomes" id="UP001149090">
    <property type="component" value="Unassembled WGS sequence"/>
</dbReference>
<accession>A0A9Q0LCW1</accession>
<reference evidence="2" key="1">
    <citation type="submission" date="2022-10" db="EMBL/GenBank/DDBJ databases">
        <title>Novel sulphate-reducing endosymbionts in the free-living metamonad Anaeramoeba.</title>
        <authorList>
            <person name="Jerlstrom-Hultqvist J."/>
            <person name="Cepicka I."/>
            <person name="Gallot-Lavallee L."/>
            <person name="Salas-Leiva D."/>
            <person name="Curtis B.A."/>
            <person name="Zahonova K."/>
            <person name="Pipaliya S."/>
            <person name="Dacks J."/>
            <person name="Roger A.J."/>
        </authorList>
    </citation>
    <scope>NUCLEOTIDE SEQUENCE</scope>
    <source>
        <strain evidence="2">BMAN</strain>
    </source>
</reference>
<gene>
    <name evidence="2" type="ORF">M0811_10821</name>
</gene>